<dbReference type="PROSITE" id="PS51257">
    <property type="entry name" value="PROKAR_LIPOPROTEIN"/>
    <property type="match status" value="1"/>
</dbReference>
<organism evidence="2 3">
    <name type="scientific">Micromonospora polyrhachis</name>
    <dbReference type="NCBI Taxonomy" id="1282883"/>
    <lineage>
        <taxon>Bacteria</taxon>
        <taxon>Bacillati</taxon>
        <taxon>Actinomycetota</taxon>
        <taxon>Actinomycetes</taxon>
        <taxon>Micromonosporales</taxon>
        <taxon>Micromonosporaceae</taxon>
        <taxon>Micromonospora</taxon>
    </lineage>
</organism>
<gene>
    <name evidence="2" type="ORF">FHR38_001799</name>
</gene>
<evidence type="ECO:0000313" key="2">
    <source>
        <dbReference type="EMBL" id="MBB4958066.1"/>
    </source>
</evidence>
<dbReference type="RefSeq" id="WP_184534220.1">
    <property type="nucleotide sequence ID" value="NZ_JACHJW010000001.1"/>
</dbReference>
<reference evidence="2 3" key="1">
    <citation type="submission" date="2020-08" db="EMBL/GenBank/DDBJ databases">
        <title>Sequencing the genomes of 1000 actinobacteria strains.</title>
        <authorList>
            <person name="Klenk H.-P."/>
        </authorList>
    </citation>
    <scope>NUCLEOTIDE SEQUENCE [LARGE SCALE GENOMIC DNA]</scope>
    <source>
        <strain evidence="2 3">DSM 45886</strain>
    </source>
</reference>
<protein>
    <submittedName>
        <fullName evidence="2">Uncharacterized protein</fullName>
    </submittedName>
</protein>
<dbReference type="EMBL" id="JACHJW010000001">
    <property type="protein sequence ID" value="MBB4958066.1"/>
    <property type="molecule type" value="Genomic_DNA"/>
</dbReference>
<feature type="signal peptide" evidence="1">
    <location>
        <begin position="1"/>
        <end position="28"/>
    </location>
</feature>
<dbReference type="AlphaFoldDB" id="A0A7W7WND0"/>
<dbReference type="Proteomes" id="UP000578819">
    <property type="component" value="Unassembled WGS sequence"/>
</dbReference>
<keyword evidence="1" id="KW-0732">Signal</keyword>
<sequence>MPGLRTAQRFRRTAALFGTLLLTTACHIADTAPERVDLVKTWCGANGEILTLNDDDTFMVERLSERYANDILHDDHYIEGYRLRTEFGGVVPDSAAGSWELVIAGNDYFSSHESRVELSFPDFGSQASTEYNDLFFEYDENGQLILVVSRTDPPRYDPLFASCPSPSVRPT</sequence>
<evidence type="ECO:0000313" key="3">
    <source>
        <dbReference type="Proteomes" id="UP000578819"/>
    </source>
</evidence>
<feature type="chain" id="PRO_5039524565" evidence="1">
    <location>
        <begin position="29"/>
        <end position="171"/>
    </location>
</feature>
<name>A0A7W7WND0_9ACTN</name>
<proteinExistence type="predicted"/>
<accession>A0A7W7WND0</accession>
<evidence type="ECO:0000256" key="1">
    <source>
        <dbReference type="SAM" id="SignalP"/>
    </source>
</evidence>
<comment type="caution">
    <text evidence="2">The sequence shown here is derived from an EMBL/GenBank/DDBJ whole genome shotgun (WGS) entry which is preliminary data.</text>
</comment>
<keyword evidence="3" id="KW-1185">Reference proteome</keyword>